<dbReference type="PANTHER" id="PTHR31100">
    <property type="entry name" value="AT-HOOK MOTIF NUCLEAR-LOCALIZED PROTEIN 15"/>
    <property type="match status" value="1"/>
</dbReference>
<evidence type="ECO:0000256" key="1">
    <source>
        <dbReference type="ARBA" id="ARBA00004123"/>
    </source>
</evidence>
<keyword evidence="5" id="KW-0539">Nucleus</keyword>
<dbReference type="InterPro" id="IPR005175">
    <property type="entry name" value="PPC_dom"/>
</dbReference>
<dbReference type="Gene3D" id="3.30.1330.80">
    <property type="entry name" value="Hypothetical protein, similar to alpha- acetolactate decarboxylase, domain 2"/>
    <property type="match status" value="1"/>
</dbReference>
<evidence type="ECO:0000256" key="2">
    <source>
        <dbReference type="ARBA" id="ARBA00023015"/>
    </source>
</evidence>
<accession>A0A0D3BQS0</accession>
<sequence>MAGLDLGTTSRYVDSVEGGGVGQFSTDNHSEDEGGAGGNHHHHHHNNNHHQGTVTNVSIRQPTAVGAVVTLRGTFKILSLSRSFLPSPAPPGATNLTIFLAGAQGQVVGGNVVGELMAAGPVMVMAASFTNVAYERLPLDEYEKQLQVQSGGGNM</sequence>
<keyword evidence="9" id="KW-1185">Reference proteome</keyword>
<dbReference type="Gramene" id="Bo4g026980.1">
    <property type="protein sequence ID" value="Bo4g026980.1"/>
    <property type="gene ID" value="Bo4g026980"/>
</dbReference>
<keyword evidence="2" id="KW-0805">Transcription regulation</keyword>
<dbReference type="EnsemblPlants" id="Bo4g026980.1">
    <property type="protein sequence ID" value="Bo4g026980.1"/>
    <property type="gene ID" value="Bo4g026980"/>
</dbReference>
<name>A0A0D3BQS0_BRAOL</name>
<dbReference type="eggNOG" id="ENOG502QV4F">
    <property type="taxonomic scope" value="Eukaryota"/>
</dbReference>
<dbReference type="STRING" id="109376.A0A0D3BQS0"/>
<comment type="subcellular location">
    <subcellularLocation>
        <location evidence="1">Nucleus</location>
    </subcellularLocation>
</comment>
<dbReference type="PANTHER" id="PTHR31100:SF67">
    <property type="entry name" value="AT-HOOK MOTIF NUCLEAR-LOCALIZED PROTEIN 21"/>
    <property type="match status" value="1"/>
</dbReference>
<reference evidence="8 9" key="1">
    <citation type="journal article" date="2014" name="Genome Biol.">
        <title>Transcriptome and methylome profiling reveals relics of genome dominance in the mesopolyploid Brassica oleracea.</title>
        <authorList>
            <person name="Parkin I.A."/>
            <person name="Koh C."/>
            <person name="Tang H."/>
            <person name="Robinson S.J."/>
            <person name="Kagale S."/>
            <person name="Clarke W.E."/>
            <person name="Town C.D."/>
            <person name="Nixon J."/>
            <person name="Krishnakumar V."/>
            <person name="Bidwell S.L."/>
            <person name="Denoeud F."/>
            <person name="Belcram H."/>
            <person name="Links M.G."/>
            <person name="Just J."/>
            <person name="Clarke C."/>
            <person name="Bender T."/>
            <person name="Huebert T."/>
            <person name="Mason A.S."/>
            <person name="Pires J.C."/>
            <person name="Barker G."/>
            <person name="Moore J."/>
            <person name="Walley P.G."/>
            <person name="Manoli S."/>
            <person name="Batley J."/>
            <person name="Edwards D."/>
            <person name="Nelson M.N."/>
            <person name="Wang X."/>
            <person name="Paterson A.H."/>
            <person name="King G."/>
            <person name="Bancroft I."/>
            <person name="Chalhoub B."/>
            <person name="Sharpe A.G."/>
        </authorList>
    </citation>
    <scope>NUCLEOTIDE SEQUENCE</scope>
    <source>
        <strain evidence="8 9">cv. TO1000</strain>
    </source>
</reference>
<keyword evidence="3" id="KW-0238">DNA-binding</keyword>
<evidence type="ECO:0000259" key="7">
    <source>
        <dbReference type="PROSITE" id="PS51742"/>
    </source>
</evidence>
<evidence type="ECO:0000256" key="3">
    <source>
        <dbReference type="ARBA" id="ARBA00023125"/>
    </source>
</evidence>
<dbReference type="Pfam" id="PF03479">
    <property type="entry name" value="PCC"/>
    <property type="match status" value="1"/>
</dbReference>
<proteinExistence type="predicted"/>
<dbReference type="PROSITE" id="PS51742">
    <property type="entry name" value="PPC"/>
    <property type="match status" value="1"/>
</dbReference>
<dbReference type="GO" id="GO:0003700">
    <property type="term" value="F:DNA-binding transcription factor activity"/>
    <property type="evidence" value="ECO:0007669"/>
    <property type="project" value="TreeGrafter"/>
</dbReference>
<keyword evidence="4" id="KW-0804">Transcription</keyword>
<evidence type="ECO:0000256" key="6">
    <source>
        <dbReference type="SAM" id="MobiDB-lite"/>
    </source>
</evidence>
<dbReference type="GO" id="GO:0003680">
    <property type="term" value="F:minor groove of adenine-thymine-rich DNA binding"/>
    <property type="evidence" value="ECO:0007669"/>
    <property type="project" value="InterPro"/>
</dbReference>
<dbReference type="GO" id="GO:0005634">
    <property type="term" value="C:nucleus"/>
    <property type="evidence" value="ECO:0007669"/>
    <property type="project" value="UniProtKB-SubCell"/>
</dbReference>
<dbReference type="InterPro" id="IPR014476">
    <property type="entry name" value="AHL15-29"/>
</dbReference>
<reference evidence="8" key="2">
    <citation type="submission" date="2015-03" db="UniProtKB">
        <authorList>
            <consortium name="EnsemblPlants"/>
        </authorList>
    </citation>
    <scope>IDENTIFICATION</scope>
</reference>
<dbReference type="Proteomes" id="UP000032141">
    <property type="component" value="Chromosome C4"/>
</dbReference>
<dbReference type="HOGENOM" id="CLU_1697954_0_0_1"/>
<evidence type="ECO:0000256" key="5">
    <source>
        <dbReference type="ARBA" id="ARBA00023242"/>
    </source>
</evidence>
<dbReference type="SUPFAM" id="SSF117856">
    <property type="entry name" value="AF0104/ALDC/Ptd012-like"/>
    <property type="match status" value="1"/>
</dbReference>
<protein>
    <recommendedName>
        <fullName evidence="7">PPC domain-containing protein</fullName>
    </recommendedName>
</protein>
<feature type="domain" description="PPC" evidence="7">
    <location>
        <begin position="1"/>
        <end position="150"/>
    </location>
</feature>
<feature type="compositionally biased region" description="Basic residues" evidence="6">
    <location>
        <begin position="39"/>
        <end position="48"/>
    </location>
</feature>
<feature type="region of interest" description="Disordered" evidence="6">
    <location>
        <begin position="1"/>
        <end position="52"/>
    </location>
</feature>
<evidence type="ECO:0000313" key="9">
    <source>
        <dbReference type="Proteomes" id="UP000032141"/>
    </source>
</evidence>
<evidence type="ECO:0000313" key="8">
    <source>
        <dbReference type="EnsemblPlants" id="Bo4g026980.1"/>
    </source>
</evidence>
<organism evidence="8 9">
    <name type="scientific">Brassica oleracea var. oleracea</name>
    <dbReference type="NCBI Taxonomy" id="109376"/>
    <lineage>
        <taxon>Eukaryota</taxon>
        <taxon>Viridiplantae</taxon>
        <taxon>Streptophyta</taxon>
        <taxon>Embryophyta</taxon>
        <taxon>Tracheophyta</taxon>
        <taxon>Spermatophyta</taxon>
        <taxon>Magnoliopsida</taxon>
        <taxon>eudicotyledons</taxon>
        <taxon>Gunneridae</taxon>
        <taxon>Pentapetalae</taxon>
        <taxon>rosids</taxon>
        <taxon>malvids</taxon>
        <taxon>Brassicales</taxon>
        <taxon>Brassicaceae</taxon>
        <taxon>Brassiceae</taxon>
        <taxon>Brassica</taxon>
    </lineage>
</organism>
<evidence type="ECO:0000256" key="4">
    <source>
        <dbReference type="ARBA" id="ARBA00023163"/>
    </source>
</evidence>
<dbReference type="AlphaFoldDB" id="A0A0D3BQS0"/>